<dbReference type="Gene3D" id="3.40.390.10">
    <property type="entry name" value="Collagenase (Catalytic Domain)"/>
    <property type="match status" value="1"/>
</dbReference>
<dbReference type="SMART" id="SM00235">
    <property type="entry name" value="ZnMc"/>
    <property type="match status" value="1"/>
</dbReference>
<dbReference type="InterPro" id="IPR001506">
    <property type="entry name" value="Peptidase_M12A"/>
</dbReference>
<keyword evidence="2 8" id="KW-0479">Metal-binding</keyword>
<evidence type="ECO:0000313" key="12">
    <source>
        <dbReference type="Proteomes" id="UP000694569"/>
    </source>
</evidence>
<keyword evidence="3" id="KW-0732">Signal</keyword>
<feature type="binding site" evidence="8">
    <location>
        <position position="183"/>
    </location>
    <ligand>
        <name>Zn(2+)</name>
        <dbReference type="ChEBI" id="CHEBI:29105"/>
        <note>catalytic</note>
    </ligand>
</feature>
<dbReference type="PRINTS" id="PR00480">
    <property type="entry name" value="ASTACIN"/>
</dbReference>
<dbReference type="FunFam" id="3.40.390.10:FF:000040">
    <property type="entry name" value="Metalloendopeptidase"/>
    <property type="match status" value="1"/>
</dbReference>
<protein>
    <recommendedName>
        <fullName evidence="9">Metalloendopeptidase</fullName>
        <ecNumber evidence="9">3.4.24.-</ecNumber>
    </recommendedName>
</protein>
<dbReference type="SUPFAM" id="SSF55486">
    <property type="entry name" value="Metalloproteases ('zincins'), catalytic domain"/>
    <property type="match status" value="1"/>
</dbReference>
<dbReference type="EC" id="3.4.24.-" evidence="9"/>
<feature type="domain" description="Peptidase M12A" evidence="10">
    <location>
        <begin position="77"/>
        <end position="271"/>
    </location>
</feature>
<evidence type="ECO:0000313" key="11">
    <source>
        <dbReference type="Ensembl" id="ENSLLEP00000045042.1"/>
    </source>
</evidence>
<dbReference type="Proteomes" id="UP000694569">
    <property type="component" value="Unplaced"/>
</dbReference>
<dbReference type="GeneTree" id="ENSGT00940000161051"/>
<sequence length="279" mass="31845">MTYGFITIVVAYFAQGCSFAQNFYLHNTSVTLTHLSTFIYHHLIEFISIYKYSSRLLHIWNTKLVEHGDIARRVRRSTMKCANGSCLWPKAASGLVTIPYALSAVYKNRLAITAAMLEFETLTCIRFEPRTHEKDFLNIISDSGCWSSVGRTGGVQDLSLQTDGCLVHGVIQHELNHAVGFIHEHNRSDRDAYISIMWENIMKGLFDILDTNNVGLEYDYSSVMHYGKYAFSINYIRPSIKPIPNNFTPIGQRYGLSNLDVAKINKLYNCSKCNEREFL</sequence>
<proteinExistence type="predicted"/>
<dbReference type="AlphaFoldDB" id="A0A8C5QZV1"/>
<dbReference type="Pfam" id="PF01400">
    <property type="entry name" value="Astacin"/>
    <property type="match status" value="1"/>
</dbReference>
<dbReference type="OrthoDB" id="291007at2759"/>
<dbReference type="GO" id="GO:0008270">
    <property type="term" value="F:zinc ion binding"/>
    <property type="evidence" value="ECO:0007669"/>
    <property type="project" value="UniProtKB-UniRule"/>
</dbReference>
<reference evidence="11" key="2">
    <citation type="submission" date="2025-09" db="UniProtKB">
        <authorList>
            <consortium name="Ensembl"/>
        </authorList>
    </citation>
    <scope>IDENTIFICATION</scope>
</reference>
<evidence type="ECO:0000256" key="5">
    <source>
        <dbReference type="ARBA" id="ARBA00022833"/>
    </source>
</evidence>
<feature type="active site" evidence="8">
    <location>
        <position position="174"/>
    </location>
</feature>
<dbReference type="PANTHER" id="PTHR10127">
    <property type="entry name" value="DISCOIDIN, CUB, EGF, LAMININ , AND ZINC METALLOPROTEASE DOMAIN CONTAINING"/>
    <property type="match status" value="1"/>
</dbReference>
<keyword evidence="4 8" id="KW-0378">Hydrolase</keyword>
<evidence type="ECO:0000256" key="7">
    <source>
        <dbReference type="ARBA" id="ARBA00023157"/>
    </source>
</evidence>
<comment type="cofactor">
    <cofactor evidence="8 9">
        <name>Zn(2+)</name>
        <dbReference type="ChEBI" id="CHEBI:29105"/>
    </cofactor>
    <text evidence="8 9">Binds 1 zinc ion per subunit.</text>
</comment>
<accession>A0A8C5QZV1</accession>
<evidence type="ECO:0000256" key="4">
    <source>
        <dbReference type="ARBA" id="ARBA00022801"/>
    </source>
</evidence>
<evidence type="ECO:0000259" key="10">
    <source>
        <dbReference type="PROSITE" id="PS51864"/>
    </source>
</evidence>
<evidence type="ECO:0000256" key="9">
    <source>
        <dbReference type="RuleBase" id="RU361183"/>
    </source>
</evidence>
<comment type="caution">
    <text evidence="8">Lacks conserved residue(s) required for the propagation of feature annotation.</text>
</comment>
<dbReference type="Ensembl" id="ENSLLET00000046839.1">
    <property type="protein sequence ID" value="ENSLLEP00000045042.1"/>
    <property type="gene ID" value="ENSLLEG00000028200.1"/>
</dbReference>
<dbReference type="GO" id="GO:0004222">
    <property type="term" value="F:metalloendopeptidase activity"/>
    <property type="evidence" value="ECO:0007669"/>
    <property type="project" value="UniProtKB-UniRule"/>
</dbReference>
<dbReference type="PANTHER" id="PTHR10127:SF888">
    <property type="entry name" value="METALLOENDOPEPTIDASE"/>
    <property type="match status" value="1"/>
</dbReference>
<name>A0A8C5QZV1_9ANUR</name>
<evidence type="ECO:0000256" key="2">
    <source>
        <dbReference type="ARBA" id="ARBA00022723"/>
    </source>
</evidence>
<reference evidence="11" key="1">
    <citation type="submission" date="2025-08" db="UniProtKB">
        <authorList>
            <consortium name="Ensembl"/>
        </authorList>
    </citation>
    <scope>IDENTIFICATION</scope>
</reference>
<organism evidence="11 12">
    <name type="scientific">Leptobrachium leishanense</name>
    <name type="common">Leishan spiny toad</name>
    <dbReference type="NCBI Taxonomy" id="445787"/>
    <lineage>
        <taxon>Eukaryota</taxon>
        <taxon>Metazoa</taxon>
        <taxon>Chordata</taxon>
        <taxon>Craniata</taxon>
        <taxon>Vertebrata</taxon>
        <taxon>Euteleostomi</taxon>
        <taxon>Amphibia</taxon>
        <taxon>Batrachia</taxon>
        <taxon>Anura</taxon>
        <taxon>Pelobatoidea</taxon>
        <taxon>Megophryidae</taxon>
        <taxon>Leptobrachium</taxon>
    </lineage>
</organism>
<dbReference type="InterPro" id="IPR024079">
    <property type="entry name" value="MetalloPept_cat_dom_sf"/>
</dbReference>
<keyword evidence="5 8" id="KW-0862">Zinc</keyword>
<keyword evidence="7" id="KW-1015">Disulfide bond</keyword>
<evidence type="ECO:0000256" key="8">
    <source>
        <dbReference type="PROSITE-ProRule" id="PRU01211"/>
    </source>
</evidence>
<dbReference type="PROSITE" id="PS51864">
    <property type="entry name" value="ASTACIN"/>
    <property type="match status" value="1"/>
</dbReference>
<evidence type="ECO:0000256" key="1">
    <source>
        <dbReference type="ARBA" id="ARBA00022670"/>
    </source>
</evidence>
<evidence type="ECO:0000256" key="6">
    <source>
        <dbReference type="ARBA" id="ARBA00023049"/>
    </source>
</evidence>
<evidence type="ECO:0000256" key="3">
    <source>
        <dbReference type="ARBA" id="ARBA00022729"/>
    </source>
</evidence>
<feature type="binding site" evidence="8">
    <location>
        <position position="173"/>
    </location>
    <ligand>
        <name>Zn(2+)</name>
        <dbReference type="ChEBI" id="CHEBI:29105"/>
        <note>catalytic</note>
    </ligand>
</feature>
<dbReference type="InterPro" id="IPR006026">
    <property type="entry name" value="Peptidase_Metallo"/>
</dbReference>
<keyword evidence="6 8" id="KW-0482">Metalloprotease</keyword>
<dbReference type="GO" id="GO:0006508">
    <property type="term" value="P:proteolysis"/>
    <property type="evidence" value="ECO:0007669"/>
    <property type="project" value="UniProtKB-KW"/>
</dbReference>
<keyword evidence="12" id="KW-1185">Reference proteome</keyword>
<feature type="binding site" evidence="8">
    <location>
        <position position="177"/>
    </location>
    <ligand>
        <name>Zn(2+)</name>
        <dbReference type="ChEBI" id="CHEBI:29105"/>
        <note>catalytic</note>
    </ligand>
</feature>
<keyword evidence="1 8" id="KW-0645">Protease</keyword>